<name>A0ABR2L4W9_9EUKA</name>
<proteinExistence type="predicted"/>
<dbReference type="Proteomes" id="UP001470230">
    <property type="component" value="Unassembled WGS sequence"/>
</dbReference>
<reference evidence="1 2" key="1">
    <citation type="submission" date="2024-04" db="EMBL/GenBank/DDBJ databases">
        <title>Tritrichomonas musculus Genome.</title>
        <authorList>
            <person name="Alves-Ferreira E."/>
            <person name="Grigg M."/>
            <person name="Lorenzi H."/>
            <person name="Galac M."/>
        </authorList>
    </citation>
    <scope>NUCLEOTIDE SEQUENCE [LARGE SCALE GENOMIC DNA]</scope>
    <source>
        <strain evidence="1 2">EAF2021</strain>
    </source>
</reference>
<evidence type="ECO:0000313" key="2">
    <source>
        <dbReference type="Proteomes" id="UP001470230"/>
    </source>
</evidence>
<accession>A0ABR2L4W9</accession>
<protein>
    <recommendedName>
        <fullName evidence="3">DUF3447 domain-containing protein</fullName>
    </recommendedName>
</protein>
<dbReference type="EMBL" id="JAPFFF010000001">
    <property type="protein sequence ID" value="KAK8898402.1"/>
    <property type="molecule type" value="Genomic_DNA"/>
</dbReference>
<comment type="caution">
    <text evidence="1">The sequence shown here is derived from an EMBL/GenBank/DDBJ whole genome shotgun (WGS) entry which is preliminary data.</text>
</comment>
<organism evidence="1 2">
    <name type="scientific">Tritrichomonas musculus</name>
    <dbReference type="NCBI Taxonomy" id="1915356"/>
    <lineage>
        <taxon>Eukaryota</taxon>
        <taxon>Metamonada</taxon>
        <taxon>Parabasalia</taxon>
        <taxon>Tritrichomonadida</taxon>
        <taxon>Tritrichomonadidae</taxon>
        <taxon>Tritrichomonas</taxon>
    </lineage>
</organism>
<keyword evidence="2" id="KW-1185">Reference proteome</keyword>
<sequence length="119" mass="14368">MIHLLEELHVEPEQKTLYECYYNALQYHHNDIARYLHDNLLKIDEEFEKQIPEKLLSYNFSIFADMIQEDPDFLTNENKRKMLFLELCGNDCYTLVEYLLNNVEIDVNARIILNQCVFF</sequence>
<evidence type="ECO:0008006" key="3">
    <source>
        <dbReference type="Google" id="ProtNLM"/>
    </source>
</evidence>
<gene>
    <name evidence="1" type="ORF">M9Y10_000688</name>
</gene>
<evidence type="ECO:0000313" key="1">
    <source>
        <dbReference type="EMBL" id="KAK8898402.1"/>
    </source>
</evidence>